<accession>A0A7X0MKX7</accession>
<feature type="transmembrane region" description="Helical" evidence="1">
    <location>
        <begin position="29"/>
        <end position="51"/>
    </location>
</feature>
<organism evidence="2 3">
    <name type="scientific">Pedobacter cryoconitis</name>
    <dbReference type="NCBI Taxonomy" id="188932"/>
    <lineage>
        <taxon>Bacteria</taxon>
        <taxon>Pseudomonadati</taxon>
        <taxon>Bacteroidota</taxon>
        <taxon>Sphingobacteriia</taxon>
        <taxon>Sphingobacteriales</taxon>
        <taxon>Sphingobacteriaceae</taxon>
        <taxon>Pedobacter</taxon>
    </lineage>
</organism>
<dbReference type="EMBL" id="JACHCC010000015">
    <property type="protein sequence ID" value="MBB6502654.1"/>
    <property type="molecule type" value="Genomic_DNA"/>
</dbReference>
<evidence type="ECO:0000313" key="3">
    <source>
        <dbReference type="Proteomes" id="UP000521017"/>
    </source>
</evidence>
<reference evidence="2 3" key="1">
    <citation type="submission" date="2020-08" db="EMBL/GenBank/DDBJ databases">
        <title>Genomic Encyclopedia of Type Strains, Phase IV (KMG-V): Genome sequencing to study the core and pangenomes of soil and plant-associated prokaryotes.</title>
        <authorList>
            <person name="Whitman W."/>
        </authorList>
    </citation>
    <scope>NUCLEOTIDE SEQUENCE [LARGE SCALE GENOMIC DNA]</scope>
    <source>
        <strain evidence="2 3">M2T3</strain>
    </source>
</reference>
<evidence type="ECO:0000256" key="1">
    <source>
        <dbReference type="SAM" id="Phobius"/>
    </source>
</evidence>
<sequence length="89" mass="9926">MPYQWGMGSSRHLGKRAVVNKTRIMGEDFFSKILGGTASLMLGITVLFYVIEDRKTGYRGTWVNNFRLYIGSIGGIILGCVLIYKAIFG</sequence>
<keyword evidence="1" id="KW-0472">Membrane</keyword>
<name>A0A7X0MKX7_9SPHI</name>
<keyword evidence="1" id="KW-1133">Transmembrane helix</keyword>
<comment type="caution">
    <text evidence="2">The sequence shown here is derived from an EMBL/GenBank/DDBJ whole genome shotgun (WGS) entry which is preliminary data.</text>
</comment>
<dbReference type="AlphaFoldDB" id="A0A7X0MKX7"/>
<evidence type="ECO:0008006" key="4">
    <source>
        <dbReference type="Google" id="ProtNLM"/>
    </source>
</evidence>
<evidence type="ECO:0000313" key="2">
    <source>
        <dbReference type="EMBL" id="MBB6502654.1"/>
    </source>
</evidence>
<protein>
    <recommendedName>
        <fullName evidence="4">DUF4134 domain-containing protein</fullName>
    </recommendedName>
</protein>
<feature type="transmembrane region" description="Helical" evidence="1">
    <location>
        <begin position="66"/>
        <end position="87"/>
    </location>
</feature>
<dbReference type="Proteomes" id="UP000521017">
    <property type="component" value="Unassembled WGS sequence"/>
</dbReference>
<proteinExistence type="predicted"/>
<keyword evidence="1" id="KW-0812">Transmembrane</keyword>
<gene>
    <name evidence="2" type="ORF">HDF25_004837</name>
</gene>